<comment type="caution">
    <text evidence="1">The sequence shown here is derived from an EMBL/GenBank/DDBJ whole genome shotgun (WGS) entry which is preliminary data.</text>
</comment>
<organism evidence="1 2">
    <name type="scientific">Candidatus Uhrbacteria bacterium CG_4_9_14_3_um_filter_36_7</name>
    <dbReference type="NCBI Taxonomy" id="1975033"/>
    <lineage>
        <taxon>Bacteria</taxon>
        <taxon>Candidatus Uhriibacteriota</taxon>
    </lineage>
</organism>
<proteinExistence type="predicted"/>
<accession>A0A2M7XHI2</accession>
<evidence type="ECO:0000313" key="2">
    <source>
        <dbReference type="Proteomes" id="UP000229749"/>
    </source>
</evidence>
<evidence type="ECO:0000313" key="1">
    <source>
        <dbReference type="EMBL" id="PJA47333.1"/>
    </source>
</evidence>
<dbReference type="AlphaFoldDB" id="A0A2M7XHI2"/>
<evidence type="ECO:0008006" key="3">
    <source>
        <dbReference type="Google" id="ProtNLM"/>
    </source>
</evidence>
<sequence>MPNLNGTGPQGLGPNGQRMGVCGMRKFCKFWSNGLDKNQEKKILKQNLQDIKNRLEELEEIQTK</sequence>
<dbReference type="Proteomes" id="UP000229749">
    <property type="component" value="Unassembled WGS sequence"/>
</dbReference>
<name>A0A2M7XHI2_9BACT</name>
<protein>
    <recommendedName>
        <fullName evidence="3">DUF5320 domain-containing protein</fullName>
    </recommendedName>
</protein>
<dbReference type="EMBL" id="PFWS01000030">
    <property type="protein sequence ID" value="PJA47333.1"/>
    <property type="molecule type" value="Genomic_DNA"/>
</dbReference>
<gene>
    <name evidence="1" type="ORF">CO172_02010</name>
</gene>
<reference evidence="2" key="1">
    <citation type="submission" date="2017-09" db="EMBL/GenBank/DDBJ databases">
        <title>Depth-based differentiation of microbial function through sediment-hosted aquifers and enrichment of novel symbionts in the deep terrestrial subsurface.</title>
        <authorList>
            <person name="Probst A.J."/>
            <person name="Ladd B."/>
            <person name="Jarett J.K."/>
            <person name="Geller-Mcgrath D.E."/>
            <person name="Sieber C.M.K."/>
            <person name="Emerson J.B."/>
            <person name="Anantharaman K."/>
            <person name="Thomas B.C."/>
            <person name="Malmstrom R."/>
            <person name="Stieglmeier M."/>
            <person name="Klingl A."/>
            <person name="Woyke T."/>
            <person name="Ryan C.M."/>
            <person name="Banfield J.F."/>
        </authorList>
    </citation>
    <scope>NUCLEOTIDE SEQUENCE [LARGE SCALE GENOMIC DNA]</scope>
</reference>